<evidence type="ECO:0000259" key="2">
    <source>
        <dbReference type="PROSITE" id="PS50004"/>
    </source>
</evidence>
<dbReference type="PANTHER" id="PTHR47052:SF3">
    <property type="entry name" value="INGRESSION PROTEIN 1"/>
    <property type="match status" value="1"/>
</dbReference>
<evidence type="ECO:0000313" key="4">
    <source>
        <dbReference type="Proteomes" id="UP000002630"/>
    </source>
</evidence>
<gene>
    <name evidence="3" type="ORF">Esi_0055_0113</name>
</gene>
<dbReference type="Proteomes" id="UP000002630">
    <property type="component" value="Linkage Group LG15"/>
</dbReference>
<proteinExistence type="predicted"/>
<evidence type="ECO:0000256" key="1">
    <source>
        <dbReference type="SAM" id="MobiDB-lite"/>
    </source>
</evidence>
<dbReference type="PROSITE" id="PS50004">
    <property type="entry name" value="C2"/>
    <property type="match status" value="1"/>
</dbReference>
<dbReference type="EMBL" id="FN649740">
    <property type="protein sequence ID" value="CBJ27138.1"/>
    <property type="molecule type" value="Genomic_DNA"/>
</dbReference>
<dbReference type="PANTHER" id="PTHR47052">
    <property type="entry name" value="CONSERVED SERINE PROLINE-RICH PROTEIN (AFU_ORTHOLOGUE AFUA_2G01790)"/>
    <property type="match status" value="1"/>
</dbReference>
<dbReference type="SUPFAM" id="SSF49562">
    <property type="entry name" value="C2 domain (Calcium/lipid-binding domain, CaLB)"/>
    <property type="match status" value="1"/>
</dbReference>
<feature type="compositionally biased region" description="Basic residues" evidence="1">
    <location>
        <begin position="303"/>
        <end position="320"/>
    </location>
</feature>
<dbReference type="Gene3D" id="2.60.40.150">
    <property type="entry name" value="C2 domain"/>
    <property type="match status" value="1"/>
</dbReference>
<dbReference type="Pfam" id="PF00168">
    <property type="entry name" value="C2"/>
    <property type="match status" value="1"/>
</dbReference>
<dbReference type="OrthoDB" id="10475467at2759"/>
<dbReference type="InterPro" id="IPR035892">
    <property type="entry name" value="C2_domain_sf"/>
</dbReference>
<dbReference type="InParanoid" id="D7G451"/>
<dbReference type="SMART" id="SM00239">
    <property type="entry name" value="C2"/>
    <property type="match status" value="1"/>
</dbReference>
<evidence type="ECO:0000313" key="3">
    <source>
        <dbReference type="EMBL" id="CBJ27138.1"/>
    </source>
</evidence>
<feature type="region of interest" description="Disordered" evidence="1">
    <location>
        <begin position="293"/>
        <end position="326"/>
    </location>
</feature>
<name>D7G451_ECTSI</name>
<dbReference type="InterPro" id="IPR052981">
    <property type="entry name" value="Ingression_C2_domain"/>
</dbReference>
<organism evidence="3 4">
    <name type="scientific">Ectocarpus siliculosus</name>
    <name type="common">Brown alga</name>
    <name type="synonym">Conferva siliculosa</name>
    <dbReference type="NCBI Taxonomy" id="2880"/>
    <lineage>
        <taxon>Eukaryota</taxon>
        <taxon>Sar</taxon>
        <taxon>Stramenopiles</taxon>
        <taxon>Ochrophyta</taxon>
        <taxon>PX clade</taxon>
        <taxon>Phaeophyceae</taxon>
        <taxon>Ectocarpales</taxon>
        <taxon>Ectocarpaceae</taxon>
        <taxon>Ectocarpus</taxon>
    </lineage>
</organism>
<dbReference type="InterPro" id="IPR000008">
    <property type="entry name" value="C2_dom"/>
</dbReference>
<dbReference type="AlphaFoldDB" id="D7G451"/>
<protein>
    <recommendedName>
        <fullName evidence="2">C2 domain-containing protein</fullName>
    </recommendedName>
</protein>
<dbReference type="EMBL" id="FN648763">
    <property type="protein sequence ID" value="CBJ27138.1"/>
    <property type="molecule type" value="Genomic_DNA"/>
</dbReference>
<accession>D7G451</accession>
<feature type="domain" description="C2" evidence="2">
    <location>
        <begin position="142"/>
        <end position="276"/>
    </location>
</feature>
<reference evidence="3 4" key="1">
    <citation type="journal article" date="2010" name="Nature">
        <title>The Ectocarpus genome and the independent evolution of multicellularity in brown algae.</title>
        <authorList>
            <person name="Cock J.M."/>
            <person name="Sterck L."/>
            <person name="Rouze P."/>
            <person name="Scornet D."/>
            <person name="Allen A.E."/>
            <person name="Amoutzias G."/>
            <person name="Anthouard V."/>
            <person name="Artiguenave F."/>
            <person name="Aury J.M."/>
            <person name="Badger J.H."/>
            <person name="Beszteri B."/>
            <person name="Billiau K."/>
            <person name="Bonnet E."/>
            <person name="Bothwell J.H."/>
            <person name="Bowler C."/>
            <person name="Boyen C."/>
            <person name="Brownlee C."/>
            <person name="Carrano C.J."/>
            <person name="Charrier B."/>
            <person name="Cho G.Y."/>
            <person name="Coelho S.M."/>
            <person name="Collen J."/>
            <person name="Corre E."/>
            <person name="Da Silva C."/>
            <person name="Delage L."/>
            <person name="Delaroque N."/>
            <person name="Dittami S.M."/>
            <person name="Doulbeau S."/>
            <person name="Elias M."/>
            <person name="Farnham G."/>
            <person name="Gachon C.M."/>
            <person name="Gschloessl B."/>
            <person name="Heesch S."/>
            <person name="Jabbari K."/>
            <person name="Jubin C."/>
            <person name="Kawai H."/>
            <person name="Kimura K."/>
            <person name="Kloareg B."/>
            <person name="Kupper F.C."/>
            <person name="Lang D."/>
            <person name="Le Bail A."/>
            <person name="Leblanc C."/>
            <person name="Lerouge P."/>
            <person name="Lohr M."/>
            <person name="Lopez P.J."/>
            <person name="Martens C."/>
            <person name="Maumus F."/>
            <person name="Michel G."/>
            <person name="Miranda-Saavedra D."/>
            <person name="Morales J."/>
            <person name="Moreau H."/>
            <person name="Motomura T."/>
            <person name="Nagasato C."/>
            <person name="Napoli C.A."/>
            <person name="Nelson D.R."/>
            <person name="Nyvall-Collen P."/>
            <person name="Peters A.F."/>
            <person name="Pommier C."/>
            <person name="Potin P."/>
            <person name="Poulain J."/>
            <person name="Quesneville H."/>
            <person name="Read B."/>
            <person name="Rensing S.A."/>
            <person name="Ritter A."/>
            <person name="Rousvoal S."/>
            <person name="Samanta M."/>
            <person name="Samson G."/>
            <person name="Schroeder D.C."/>
            <person name="Segurens B."/>
            <person name="Strittmatter M."/>
            <person name="Tonon T."/>
            <person name="Tregear J.W."/>
            <person name="Valentin K."/>
            <person name="von Dassow P."/>
            <person name="Yamagishi T."/>
            <person name="Van de Peer Y."/>
            <person name="Wincker P."/>
        </authorList>
    </citation>
    <scope>NUCLEOTIDE SEQUENCE [LARGE SCALE GENOMIC DNA]</scope>
    <source>
        <strain evidence="4">Ec32 / CCAP1310/4</strain>
    </source>
</reference>
<keyword evidence="4" id="KW-1185">Reference proteome</keyword>
<sequence length="378" mass="38925">MPDLSDFGGLGGISGAAGGLGALASLAGSGGRSHGGGGGLGNLGGLGAMGLLAGGHGGFGGGGGFGHHGVGGGYHYGPGGFGVGLGGMGMGMGGGYGMGGMGGYRGYGGGHHGYRGSAMRLPWMGVLAATAVAGGAAAAYPRGARSQVTWKEGSKQVSAQVGGLTVNVACAQNLKSVSTMSTQDPYVKAKLLVDGYQISEVKSGTHNNGGRNPSWARRNNFFTFYVPSNVPLRKLAVVLEIYDYNTMSADKMIGTCGKIPLQGIADGKMRWWTVTSGGQLQASVFSDVKFNSTKASKSGGQKQHQKKSKPKKKKKSKTKYHYGGGGGGSRNEYNNYVSKRYWMLRAPVPPALGKVQFCAPFRYPPFKADRCGLFIPSW</sequence>